<feature type="domain" description="Core-binding (CB)" evidence="7">
    <location>
        <begin position="117"/>
        <end position="203"/>
    </location>
</feature>
<dbReference type="Proteomes" id="UP000316598">
    <property type="component" value="Unassembled WGS sequence"/>
</dbReference>
<dbReference type="GO" id="GO:0006310">
    <property type="term" value="P:DNA recombination"/>
    <property type="evidence" value="ECO:0007669"/>
    <property type="project" value="UniProtKB-KW"/>
</dbReference>
<gene>
    <name evidence="8" type="primary">xerD_3</name>
    <name evidence="8" type="ORF">Pla22_34020</name>
</gene>
<dbReference type="Gene3D" id="1.10.443.10">
    <property type="entry name" value="Intergrase catalytic core"/>
    <property type="match status" value="1"/>
</dbReference>
<evidence type="ECO:0000313" key="8">
    <source>
        <dbReference type="EMBL" id="TWT50659.1"/>
    </source>
</evidence>
<organism evidence="8 9">
    <name type="scientific">Rubripirellula amarantea</name>
    <dbReference type="NCBI Taxonomy" id="2527999"/>
    <lineage>
        <taxon>Bacteria</taxon>
        <taxon>Pseudomonadati</taxon>
        <taxon>Planctomycetota</taxon>
        <taxon>Planctomycetia</taxon>
        <taxon>Pirellulales</taxon>
        <taxon>Pirellulaceae</taxon>
        <taxon>Rubripirellula</taxon>
    </lineage>
</organism>
<reference evidence="8 9" key="1">
    <citation type="submission" date="2019-02" db="EMBL/GenBank/DDBJ databases">
        <title>Deep-cultivation of Planctomycetes and their phenomic and genomic characterization uncovers novel biology.</title>
        <authorList>
            <person name="Wiegand S."/>
            <person name="Jogler M."/>
            <person name="Boedeker C."/>
            <person name="Pinto D."/>
            <person name="Vollmers J."/>
            <person name="Rivas-Marin E."/>
            <person name="Kohn T."/>
            <person name="Peeters S.H."/>
            <person name="Heuer A."/>
            <person name="Rast P."/>
            <person name="Oberbeckmann S."/>
            <person name="Bunk B."/>
            <person name="Jeske O."/>
            <person name="Meyerdierks A."/>
            <person name="Storesund J.E."/>
            <person name="Kallscheuer N."/>
            <person name="Luecker S."/>
            <person name="Lage O.M."/>
            <person name="Pohl T."/>
            <person name="Merkel B.J."/>
            <person name="Hornburger P."/>
            <person name="Mueller R.-W."/>
            <person name="Bruemmer F."/>
            <person name="Labrenz M."/>
            <person name="Spormann A.M."/>
            <person name="Op Den Camp H."/>
            <person name="Overmann J."/>
            <person name="Amann R."/>
            <person name="Jetten M.S.M."/>
            <person name="Mascher T."/>
            <person name="Medema M.H."/>
            <person name="Devos D.P."/>
            <person name="Kaster A.-K."/>
            <person name="Ovreas L."/>
            <person name="Rohde M."/>
            <person name="Galperin M.Y."/>
            <person name="Jogler C."/>
        </authorList>
    </citation>
    <scope>NUCLEOTIDE SEQUENCE [LARGE SCALE GENOMIC DNA]</scope>
    <source>
        <strain evidence="8 9">Pla22</strain>
    </source>
</reference>
<evidence type="ECO:0000313" key="9">
    <source>
        <dbReference type="Proteomes" id="UP000316598"/>
    </source>
</evidence>
<dbReference type="Gene3D" id="1.10.150.130">
    <property type="match status" value="1"/>
</dbReference>
<comment type="caution">
    <text evidence="8">The sequence shown here is derived from an EMBL/GenBank/DDBJ whole genome shotgun (WGS) entry which is preliminary data.</text>
</comment>
<comment type="similarity">
    <text evidence="1">Belongs to the 'phage' integrase family.</text>
</comment>
<dbReference type="Pfam" id="PF00589">
    <property type="entry name" value="Phage_integrase"/>
    <property type="match status" value="1"/>
</dbReference>
<evidence type="ECO:0000256" key="1">
    <source>
        <dbReference type="ARBA" id="ARBA00008857"/>
    </source>
</evidence>
<dbReference type="EMBL" id="SJPI01000002">
    <property type="protein sequence ID" value="TWT50659.1"/>
    <property type="molecule type" value="Genomic_DNA"/>
</dbReference>
<evidence type="ECO:0000256" key="4">
    <source>
        <dbReference type="ARBA" id="ARBA00023172"/>
    </source>
</evidence>
<dbReference type="PANTHER" id="PTHR30349:SF64">
    <property type="entry name" value="PROPHAGE INTEGRASE INTD-RELATED"/>
    <property type="match status" value="1"/>
</dbReference>
<feature type="domain" description="Tyr recombinase" evidence="6">
    <location>
        <begin position="220"/>
        <end position="433"/>
    </location>
</feature>
<dbReference type="InterPro" id="IPR044068">
    <property type="entry name" value="CB"/>
</dbReference>
<dbReference type="SUPFAM" id="SSF56349">
    <property type="entry name" value="DNA breaking-rejoining enzymes"/>
    <property type="match status" value="1"/>
</dbReference>
<dbReference type="Pfam" id="PF13495">
    <property type="entry name" value="Phage_int_SAM_4"/>
    <property type="match status" value="1"/>
</dbReference>
<evidence type="ECO:0000256" key="5">
    <source>
        <dbReference type="PROSITE-ProRule" id="PRU01248"/>
    </source>
</evidence>
<dbReference type="PROSITE" id="PS51898">
    <property type="entry name" value="TYR_RECOMBINASE"/>
    <property type="match status" value="1"/>
</dbReference>
<protein>
    <submittedName>
        <fullName evidence="8">Tyrosine recombinase XerD</fullName>
    </submittedName>
</protein>
<dbReference type="InterPro" id="IPR011010">
    <property type="entry name" value="DNA_brk_join_enz"/>
</dbReference>
<dbReference type="NCBIfam" id="TIGR02249">
    <property type="entry name" value="integrase_gron"/>
    <property type="match status" value="1"/>
</dbReference>
<dbReference type="InterPro" id="IPR010998">
    <property type="entry name" value="Integrase_recombinase_N"/>
</dbReference>
<dbReference type="RefSeq" id="WP_207310398.1">
    <property type="nucleotide sequence ID" value="NZ_SJPI01000002.1"/>
</dbReference>
<dbReference type="InterPro" id="IPR013762">
    <property type="entry name" value="Integrase-like_cat_sf"/>
</dbReference>
<accession>A0A5C5WKN9</accession>
<keyword evidence="9" id="KW-1185">Reference proteome</keyword>
<keyword evidence="3 5" id="KW-0238">DNA-binding</keyword>
<dbReference type="PANTHER" id="PTHR30349">
    <property type="entry name" value="PHAGE INTEGRASE-RELATED"/>
    <property type="match status" value="1"/>
</dbReference>
<keyword evidence="4" id="KW-0233">DNA recombination</keyword>
<keyword evidence="2" id="KW-0229">DNA integration</keyword>
<evidence type="ECO:0000259" key="7">
    <source>
        <dbReference type="PROSITE" id="PS51900"/>
    </source>
</evidence>
<dbReference type="InterPro" id="IPR011946">
    <property type="entry name" value="Integrase_integron-type"/>
</dbReference>
<dbReference type="GO" id="GO:0015074">
    <property type="term" value="P:DNA integration"/>
    <property type="evidence" value="ECO:0007669"/>
    <property type="project" value="UniProtKB-KW"/>
</dbReference>
<evidence type="ECO:0000259" key="6">
    <source>
        <dbReference type="PROSITE" id="PS51898"/>
    </source>
</evidence>
<sequence length="452" mass="51336">MASKLFIKPGQMEQELKWATIWFRKLCGFHNQDPESDWQFTSADVIAFLQAKRDAGSPAWKRMAVIRGLIVYRRLVMHRPDDDLVPLQSKMEEIIMVERAREEGYDSIDDVVGLIDPKEQDAIQAFRRGLRKAGKALRTERAYVGKLKAFMAARGLTCLDDFQKITAADVESHLTDLAVDGNVAPSTQNGAFHALLSFFDLVLKRDMGRIEAIRANKGKMIPTVMSVREVTAVLGNLEGVHLVIAELLYGCGMRISEAIRLRIKDLDFENRRIEIHQSKGSKSRVVPMPEELVGSLGRYMETRRALHEHDLADGTASVWLPHALAKKYPSAHSDFRWQYLFASSRLSKDPRTGRFHRHHLHSDTFPQHLRVAVERAKLTKHVTSHTFRHCYATHLLWTGTDIRRIQILLGHSDVKTTMIYTHVDNRVGPVVVSPLDRLRVEESSSAYSGANC</sequence>
<name>A0A5C5WKN9_9BACT</name>
<dbReference type="InterPro" id="IPR050090">
    <property type="entry name" value="Tyrosine_recombinase_XerCD"/>
</dbReference>
<evidence type="ECO:0000256" key="2">
    <source>
        <dbReference type="ARBA" id="ARBA00022908"/>
    </source>
</evidence>
<dbReference type="PROSITE" id="PS51900">
    <property type="entry name" value="CB"/>
    <property type="match status" value="1"/>
</dbReference>
<dbReference type="InterPro" id="IPR002104">
    <property type="entry name" value="Integrase_catalytic"/>
</dbReference>
<evidence type="ECO:0000256" key="3">
    <source>
        <dbReference type="ARBA" id="ARBA00023125"/>
    </source>
</evidence>
<dbReference type="InterPro" id="IPR004107">
    <property type="entry name" value="Integrase_SAM-like_N"/>
</dbReference>
<dbReference type="GO" id="GO:0003677">
    <property type="term" value="F:DNA binding"/>
    <property type="evidence" value="ECO:0007669"/>
    <property type="project" value="UniProtKB-UniRule"/>
</dbReference>
<proteinExistence type="inferred from homology"/>
<dbReference type="AlphaFoldDB" id="A0A5C5WKN9"/>